<dbReference type="Proteomes" id="UP000184310">
    <property type="component" value="Unassembled WGS sequence"/>
</dbReference>
<reference evidence="3 4" key="1">
    <citation type="submission" date="2016-11" db="EMBL/GenBank/DDBJ databases">
        <authorList>
            <person name="Jaros S."/>
            <person name="Januszkiewicz K."/>
            <person name="Wedrychowicz H."/>
        </authorList>
    </citation>
    <scope>NUCLEOTIDE SEQUENCE [LARGE SCALE GENOMIC DNA]</scope>
    <source>
        <strain evidence="3 4">DSM 21758</strain>
    </source>
</reference>
<evidence type="ECO:0000313" key="4">
    <source>
        <dbReference type="Proteomes" id="UP000184310"/>
    </source>
</evidence>
<dbReference type="InterPro" id="IPR043128">
    <property type="entry name" value="Rev_trsase/Diguanyl_cyclase"/>
</dbReference>
<accession>A0A1M6UQP3</accession>
<dbReference type="InterPro" id="IPR029787">
    <property type="entry name" value="Nucleotide_cyclase"/>
</dbReference>
<evidence type="ECO:0000313" key="3">
    <source>
        <dbReference type="EMBL" id="SHK71493.1"/>
    </source>
</evidence>
<evidence type="ECO:0000256" key="1">
    <source>
        <dbReference type="SAM" id="Phobius"/>
    </source>
</evidence>
<feature type="transmembrane region" description="Helical" evidence="1">
    <location>
        <begin position="43"/>
        <end position="67"/>
    </location>
</feature>
<evidence type="ECO:0000259" key="2">
    <source>
        <dbReference type="PROSITE" id="PS50887"/>
    </source>
</evidence>
<name>A0A1M6UQP3_9CLOT</name>
<feature type="domain" description="GGDEF" evidence="2">
    <location>
        <begin position="224"/>
        <end position="352"/>
    </location>
</feature>
<feature type="transmembrane region" description="Helical" evidence="1">
    <location>
        <begin position="128"/>
        <end position="146"/>
    </location>
</feature>
<proteinExistence type="predicted"/>
<dbReference type="InterPro" id="IPR000160">
    <property type="entry name" value="GGDEF_dom"/>
</dbReference>
<feature type="transmembrane region" description="Helical" evidence="1">
    <location>
        <begin position="14"/>
        <end position="37"/>
    </location>
</feature>
<dbReference type="PROSITE" id="PS50887">
    <property type="entry name" value="GGDEF"/>
    <property type="match status" value="1"/>
</dbReference>
<sequence length="363" mass="42465">MTLIKKTEHKIKNIVFLIKIAFLFFSTVCIFISKYYINPNLLIYHILHLVCFSLIILMFVYTFLRYTNKNNIYNKHSKTFTFFEDLMFFLIYILTLLNSGGHDSNFKLLFLFIIITSSIEFRMKTSFCYAILSTISLLILDLWYGINYPLNIYFKKELLISCSFFFSSILIGYFVNFAKSNINNLENLIDTELISFKKNNKFSFNDLKLLLNKSFKDNTNICVALISVDNINFDDFNSNKYNPLIDDIFKIIKYHLNNNDILVPYKKNILILILPSKNEIDALNLCHNIVATANDALISGPIINSKYNFNFSIGISCSNHTVYNEFDLISYARIALKHAKLSKNNKIIPYSYIDEFNKKQQIF</sequence>
<organism evidence="3 4">
    <name type="scientific">Clostridium cavendishii DSM 21758</name>
    <dbReference type="NCBI Taxonomy" id="1121302"/>
    <lineage>
        <taxon>Bacteria</taxon>
        <taxon>Bacillati</taxon>
        <taxon>Bacillota</taxon>
        <taxon>Clostridia</taxon>
        <taxon>Eubacteriales</taxon>
        <taxon>Clostridiaceae</taxon>
        <taxon>Clostridium</taxon>
    </lineage>
</organism>
<feature type="transmembrane region" description="Helical" evidence="1">
    <location>
        <begin position="79"/>
        <end position="98"/>
    </location>
</feature>
<feature type="transmembrane region" description="Helical" evidence="1">
    <location>
        <begin position="158"/>
        <end position="178"/>
    </location>
</feature>
<dbReference type="SUPFAM" id="SSF55073">
    <property type="entry name" value="Nucleotide cyclase"/>
    <property type="match status" value="1"/>
</dbReference>
<dbReference type="STRING" id="1121302.SAMN02745163_04332"/>
<dbReference type="Gene3D" id="3.30.70.270">
    <property type="match status" value="1"/>
</dbReference>
<keyword evidence="1" id="KW-0472">Membrane</keyword>
<protein>
    <submittedName>
        <fullName evidence="3">Diguanylate cyclase (GGDEF) domain-containing protein</fullName>
    </submittedName>
</protein>
<dbReference type="EMBL" id="FQZB01000024">
    <property type="protein sequence ID" value="SHK71493.1"/>
    <property type="molecule type" value="Genomic_DNA"/>
</dbReference>
<dbReference type="AlphaFoldDB" id="A0A1M6UQP3"/>
<keyword evidence="1" id="KW-1133">Transmembrane helix</keyword>
<keyword evidence="4" id="KW-1185">Reference proteome</keyword>
<keyword evidence="1" id="KW-0812">Transmembrane</keyword>
<gene>
    <name evidence="3" type="ORF">SAMN02745163_04332</name>
</gene>
<dbReference type="Pfam" id="PF00990">
    <property type="entry name" value="GGDEF"/>
    <property type="match status" value="1"/>
</dbReference>